<reference evidence="1" key="1">
    <citation type="submission" date="2019-11" db="EMBL/GenBank/DDBJ databases">
        <title>Nori genome reveals adaptations in red seaweeds to the harsh intertidal environment.</title>
        <authorList>
            <person name="Wang D."/>
            <person name="Mao Y."/>
        </authorList>
    </citation>
    <scope>NUCLEOTIDE SEQUENCE</scope>
    <source>
        <tissue evidence="1">Gametophyte</tissue>
    </source>
</reference>
<evidence type="ECO:0000313" key="2">
    <source>
        <dbReference type="Proteomes" id="UP000798662"/>
    </source>
</evidence>
<name>A0ACC3BY46_PYRYE</name>
<accession>A0ACC3BY46</accession>
<sequence length="113" mass="12234">MVYGPKKKREKKLAWRRGHRLQASCPPATEGGRRPSSSAVQERQADAPGRAEAEAPPFPAAVPPLQQQTPSPRQGWWSHPTRISKGAVVVAEEVHGRRLVSAGPTQPLTESSA</sequence>
<comment type="caution">
    <text evidence="1">The sequence shown here is derived from an EMBL/GenBank/DDBJ whole genome shotgun (WGS) entry which is preliminary data.</text>
</comment>
<dbReference type="EMBL" id="CM020618">
    <property type="protein sequence ID" value="KAK1862670.1"/>
    <property type="molecule type" value="Genomic_DNA"/>
</dbReference>
<evidence type="ECO:0000313" key="1">
    <source>
        <dbReference type="EMBL" id="KAK1862670.1"/>
    </source>
</evidence>
<gene>
    <name evidence="1" type="ORF">I4F81_005238</name>
</gene>
<protein>
    <submittedName>
        <fullName evidence="1">Uncharacterized protein</fullName>
    </submittedName>
</protein>
<dbReference type="Proteomes" id="UP000798662">
    <property type="component" value="Chromosome 1"/>
</dbReference>
<proteinExistence type="predicted"/>
<organism evidence="1 2">
    <name type="scientific">Pyropia yezoensis</name>
    <name type="common">Susabi-nori</name>
    <name type="synonym">Porphyra yezoensis</name>
    <dbReference type="NCBI Taxonomy" id="2788"/>
    <lineage>
        <taxon>Eukaryota</taxon>
        <taxon>Rhodophyta</taxon>
        <taxon>Bangiophyceae</taxon>
        <taxon>Bangiales</taxon>
        <taxon>Bangiaceae</taxon>
        <taxon>Pyropia</taxon>
    </lineage>
</organism>
<keyword evidence="2" id="KW-1185">Reference proteome</keyword>